<sequence>MILSALLPKKNATIPPKSYRADRFNQGFTALATKVTPLWGFGIRKLSVFVWKYLYR</sequence>
<dbReference type="HOGENOM" id="CLU_3006655_0_0_10"/>
<gene>
    <name evidence="1" type="ordered locus">Cycma_0886</name>
</gene>
<protein>
    <submittedName>
        <fullName evidence="1">Uncharacterized protein</fullName>
    </submittedName>
</protein>
<dbReference type="AlphaFoldDB" id="G0J4J3"/>
<evidence type="ECO:0000313" key="1">
    <source>
        <dbReference type="EMBL" id="AEL24658.1"/>
    </source>
</evidence>
<reference evidence="2" key="1">
    <citation type="submission" date="2011-07" db="EMBL/GenBank/DDBJ databases">
        <title>The complete genome of Cyclobacterium marinum DSM 745.</title>
        <authorList>
            <person name="Lucas S."/>
            <person name="Han J."/>
            <person name="Lapidus A."/>
            <person name="Bruce D."/>
            <person name="Goodwin L."/>
            <person name="Pitluck S."/>
            <person name="Peters L."/>
            <person name="Kyrpides N."/>
            <person name="Mavromatis K."/>
            <person name="Ivanova N."/>
            <person name="Ovchinnikova G."/>
            <person name="Chertkov O."/>
            <person name="Detter J.C."/>
            <person name="Tapia R."/>
            <person name="Han C."/>
            <person name="Land M."/>
            <person name="Hauser L."/>
            <person name="Markowitz V."/>
            <person name="Cheng J.-F."/>
            <person name="Hugenholtz P."/>
            <person name="Woyke T."/>
            <person name="Wu D."/>
            <person name="Tindall B."/>
            <person name="Schuetze A."/>
            <person name="Brambilla E."/>
            <person name="Klenk H.-P."/>
            <person name="Eisen J.A."/>
        </authorList>
    </citation>
    <scope>NUCLEOTIDE SEQUENCE [LARGE SCALE GENOMIC DNA]</scope>
    <source>
        <strain evidence="2">ATCC 25205 / DSM 745 / LMG 13164 / NCIMB 1802</strain>
    </source>
</reference>
<dbReference type="Proteomes" id="UP000001635">
    <property type="component" value="Chromosome"/>
</dbReference>
<dbReference type="EMBL" id="CP002955">
    <property type="protein sequence ID" value="AEL24658.1"/>
    <property type="molecule type" value="Genomic_DNA"/>
</dbReference>
<proteinExistence type="predicted"/>
<keyword evidence="2" id="KW-1185">Reference proteome</keyword>
<evidence type="ECO:0000313" key="2">
    <source>
        <dbReference type="Proteomes" id="UP000001635"/>
    </source>
</evidence>
<accession>G0J4J3</accession>
<organism evidence="1 2">
    <name type="scientific">Cyclobacterium marinum (strain ATCC 25205 / DSM 745 / LMG 13164 / NCIMB 1802)</name>
    <name type="common">Flectobacillus marinus</name>
    <dbReference type="NCBI Taxonomy" id="880070"/>
    <lineage>
        <taxon>Bacteria</taxon>
        <taxon>Pseudomonadati</taxon>
        <taxon>Bacteroidota</taxon>
        <taxon>Cytophagia</taxon>
        <taxon>Cytophagales</taxon>
        <taxon>Cyclobacteriaceae</taxon>
        <taxon>Cyclobacterium</taxon>
    </lineage>
</organism>
<dbReference type="KEGG" id="cmr:Cycma_0886"/>
<name>G0J4J3_CYCMS</name>